<sequence length="760" mass="80609">MPPSLRPQAMSRSSSVSSVSSTHSAHTTGGSAASSNVTLRSILPPFRRAVSNLLNGPTDFYIRLAEPHRISFSPGEVVRGEVIIGVARALKALSLKLRFAGKVKINGLLRGVECASIFEGDEIVLLGERRPAGSSMGLLRRKSSDAPERTDTDWVPKLLEEGEHVFSFEVTLPARNLPTSLDFGKGSIMYMITADLRLPWSIAKHRLQARRTIPVRDLIDIADVPIPKPKKVTFSISPGSLPADGKGARIEALIELDRAGVLKGDTLGLSVRVHHVRPIKTLRGVIVTLYRLSRVYSGHSHHSASDLTFRKDLVQSVHPLLCDPRSLSCVVFPRLRIPTDAFPTIQSAGRAASFRYFVEVLVDLSGKTTVWQGGNNVGAEEVLESVMFGGQAGVQGDFSGGNSGATYDDEASLSKGQGLATDRLRGEKGVCVVAFEVIVGTVDSSANCAGVTSTGAASVGPSSPPELTGESADYTTPPPAPPPVVQTPVITPPPLAVIALPEIAHDQIPTRNEKRVLRDAEAALLPSAPPPAASSSRAPDYVSAGSYDDYGEGSMPRPSAPFRIPSYMSSTGSGSMLGDLTRAIASPGPSAPPLEVEHIDYPAEGSSRPSSFAPPLPQGHIGAAEEKERLRAAEAALMPSAPPVISYSNEELQGVTPQPSAPVDESLNENDGEEWWILPSAPAAIHVEHETYGLVEEDADASAPPLGWHGDSGSGSENLESTTLQMDALSLQEQKASSTRLASEDAEMLPEYVRSGYSEG</sequence>
<dbReference type="STRING" id="698492.A0A0E9NQY4"/>
<proteinExistence type="predicted"/>
<feature type="compositionally biased region" description="Low complexity" evidence="1">
    <location>
        <begin position="13"/>
        <end position="32"/>
    </location>
</feature>
<dbReference type="GO" id="GO:0005886">
    <property type="term" value="C:plasma membrane"/>
    <property type="evidence" value="ECO:0007669"/>
    <property type="project" value="TreeGrafter"/>
</dbReference>
<evidence type="ECO:0000256" key="1">
    <source>
        <dbReference type="SAM" id="MobiDB-lite"/>
    </source>
</evidence>
<organism evidence="3 4">
    <name type="scientific">Saitoella complicata (strain BCRC 22490 / CBS 7301 / JCM 7358 / NBRC 10748 / NRRL Y-17804)</name>
    <dbReference type="NCBI Taxonomy" id="698492"/>
    <lineage>
        <taxon>Eukaryota</taxon>
        <taxon>Fungi</taxon>
        <taxon>Dikarya</taxon>
        <taxon>Ascomycota</taxon>
        <taxon>Taphrinomycotina</taxon>
        <taxon>Taphrinomycotina incertae sedis</taxon>
        <taxon>Saitoella</taxon>
    </lineage>
</organism>
<reference evidence="3 4" key="1">
    <citation type="journal article" date="2011" name="J. Gen. Appl. Microbiol.">
        <title>Draft genome sequencing of the enigmatic yeast Saitoella complicata.</title>
        <authorList>
            <person name="Nishida H."/>
            <person name="Hamamoto M."/>
            <person name="Sugiyama J."/>
        </authorList>
    </citation>
    <scope>NUCLEOTIDE SEQUENCE [LARGE SCALE GENOMIC DNA]</scope>
    <source>
        <strain evidence="3 4">NRRL Y-17804</strain>
    </source>
</reference>
<evidence type="ECO:0000313" key="4">
    <source>
        <dbReference type="Proteomes" id="UP000033140"/>
    </source>
</evidence>
<dbReference type="SUPFAM" id="SSF81296">
    <property type="entry name" value="E set domains"/>
    <property type="match status" value="1"/>
</dbReference>
<evidence type="ECO:0000313" key="3">
    <source>
        <dbReference type="EMBL" id="GAO52269.1"/>
    </source>
</evidence>
<dbReference type="InterPro" id="IPR011021">
    <property type="entry name" value="Arrestin-like_N"/>
</dbReference>
<evidence type="ECO:0000259" key="2">
    <source>
        <dbReference type="Pfam" id="PF00339"/>
    </source>
</evidence>
<reference evidence="3 4" key="2">
    <citation type="journal article" date="2014" name="J. Gen. Appl. Microbiol.">
        <title>The early diverging ascomycetous budding yeast Saitoella complicata has three histone deacetylases belonging to the Clr6, Hos2, and Rpd3 lineages.</title>
        <authorList>
            <person name="Nishida H."/>
            <person name="Matsumoto T."/>
            <person name="Kondo S."/>
            <person name="Hamamoto M."/>
            <person name="Yoshikawa H."/>
        </authorList>
    </citation>
    <scope>NUCLEOTIDE SEQUENCE [LARGE SCALE GENOMIC DNA]</scope>
    <source>
        <strain evidence="3 4">NRRL Y-17804</strain>
    </source>
</reference>
<dbReference type="GO" id="GO:0070086">
    <property type="term" value="P:ubiquitin-dependent endocytosis"/>
    <property type="evidence" value="ECO:0007669"/>
    <property type="project" value="TreeGrafter"/>
</dbReference>
<dbReference type="PANTHER" id="PTHR11188:SF161">
    <property type="entry name" value="PH-RESPONSE REGULATOR PROTEIN PALF_RIM8"/>
    <property type="match status" value="1"/>
</dbReference>
<protein>
    <recommendedName>
        <fullName evidence="2">Arrestin-like N-terminal domain-containing protein</fullName>
    </recommendedName>
</protein>
<dbReference type="GO" id="GO:0031625">
    <property type="term" value="F:ubiquitin protein ligase binding"/>
    <property type="evidence" value="ECO:0007669"/>
    <property type="project" value="TreeGrafter"/>
</dbReference>
<feature type="region of interest" description="Disordered" evidence="1">
    <location>
        <begin position="1"/>
        <end position="32"/>
    </location>
</feature>
<name>A0A0E9NQY4_SAICN</name>
<feature type="region of interest" description="Disordered" evidence="1">
    <location>
        <begin position="700"/>
        <end position="720"/>
    </location>
</feature>
<dbReference type="InterPro" id="IPR050357">
    <property type="entry name" value="Arrestin_domain-protein"/>
</dbReference>
<dbReference type="AlphaFoldDB" id="A0A0E9NQY4"/>
<dbReference type="GO" id="GO:0030674">
    <property type="term" value="F:protein-macromolecule adaptor activity"/>
    <property type="evidence" value="ECO:0007669"/>
    <property type="project" value="TreeGrafter"/>
</dbReference>
<dbReference type="InterPro" id="IPR014752">
    <property type="entry name" value="Arrestin-like_C"/>
</dbReference>
<keyword evidence="4" id="KW-1185">Reference proteome</keyword>
<dbReference type="GO" id="GO:0005829">
    <property type="term" value="C:cytosol"/>
    <property type="evidence" value="ECO:0007669"/>
    <property type="project" value="TreeGrafter"/>
</dbReference>
<accession>A0A0E9NQY4</accession>
<gene>
    <name evidence="3" type="ORF">G7K_6349-t1</name>
</gene>
<dbReference type="Proteomes" id="UP000033140">
    <property type="component" value="Unassembled WGS sequence"/>
</dbReference>
<reference evidence="3 4" key="3">
    <citation type="journal article" date="2015" name="Genome Announc.">
        <title>Draft Genome Sequence of the Archiascomycetous Yeast Saitoella complicata.</title>
        <authorList>
            <person name="Yamauchi K."/>
            <person name="Kondo S."/>
            <person name="Hamamoto M."/>
            <person name="Takahashi Y."/>
            <person name="Ogura Y."/>
            <person name="Hayashi T."/>
            <person name="Nishida H."/>
        </authorList>
    </citation>
    <scope>NUCLEOTIDE SEQUENCE [LARGE SCALE GENOMIC DNA]</scope>
    <source>
        <strain evidence="3 4">NRRL Y-17804</strain>
    </source>
</reference>
<feature type="region of interest" description="Disordered" evidence="1">
    <location>
        <begin position="450"/>
        <end position="482"/>
    </location>
</feature>
<dbReference type="Gene3D" id="2.60.40.640">
    <property type="match status" value="1"/>
</dbReference>
<dbReference type="Pfam" id="PF00339">
    <property type="entry name" value="Arrestin_N"/>
    <property type="match status" value="1"/>
</dbReference>
<dbReference type="EMBL" id="BACD03000064">
    <property type="protein sequence ID" value="GAO52269.1"/>
    <property type="molecule type" value="Genomic_DNA"/>
</dbReference>
<dbReference type="PANTHER" id="PTHR11188">
    <property type="entry name" value="ARRESTIN DOMAIN CONTAINING PROTEIN"/>
    <property type="match status" value="1"/>
</dbReference>
<dbReference type="OMA" id="GEEWWIL"/>
<feature type="domain" description="Arrestin-like N-terminal" evidence="2">
    <location>
        <begin position="62"/>
        <end position="217"/>
    </location>
</feature>
<feature type="region of interest" description="Disordered" evidence="1">
    <location>
        <begin position="525"/>
        <end position="558"/>
    </location>
</feature>
<dbReference type="InterPro" id="IPR014756">
    <property type="entry name" value="Ig_E-set"/>
</dbReference>
<comment type="caution">
    <text evidence="3">The sequence shown here is derived from an EMBL/GenBank/DDBJ whole genome shotgun (WGS) entry which is preliminary data.</text>
</comment>